<feature type="domain" description="Methyltransferase" evidence="2">
    <location>
        <begin position="40"/>
        <end position="135"/>
    </location>
</feature>
<keyword evidence="3" id="KW-0489">Methyltransferase</keyword>
<proteinExistence type="predicted"/>
<keyword evidence="4" id="KW-1185">Reference proteome</keyword>
<dbReference type="EMBL" id="JAPRFR010000002">
    <property type="protein sequence ID" value="MCZ0726010.1"/>
    <property type="molecule type" value="Genomic_DNA"/>
</dbReference>
<comment type="caution">
    <text evidence="3">The sequence shown here is derived from an EMBL/GenBank/DDBJ whole genome shotgun (WGS) entry which is preliminary data.</text>
</comment>
<dbReference type="InterPro" id="IPR041698">
    <property type="entry name" value="Methyltransf_25"/>
</dbReference>
<dbReference type="GO" id="GO:0008168">
    <property type="term" value="F:methyltransferase activity"/>
    <property type="evidence" value="ECO:0007669"/>
    <property type="project" value="UniProtKB-KW"/>
</dbReference>
<dbReference type="Gene3D" id="2.20.25.110">
    <property type="entry name" value="S-adenosyl-L-methionine-dependent methyltransferases"/>
    <property type="match status" value="1"/>
</dbReference>
<dbReference type="Gene3D" id="3.40.50.150">
    <property type="entry name" value="Vaccinia Virus protein VP39"/>
    <property type="match status" value="1"/>
</dbReference>
<evidence type="ECO:0000259" key="2">
    <source>
        <dbReference type="Pfam" id="PF13649"/>
    </source>
</evidence>
<dbReference type="SUPFAM" id="SSF53335">
    <property type="entry name" value="S-adenosyl-L-methionine-dependent methyltransferases"/>
    <property type="match status" value="1"/>
</dbReference>
<protein>
    <submittedName>
        <fullName evidence="3">Class I SAM-dependent methyltransferase</fullName>
    </submittedName>
</protein>
<evidence type="ECO:0000313" key="4">
    <source>
        <dbReference type="Proteomes" id="UP001146670"/>
    </source>
</evidence>
<evidence type="ECO:0000313" key="3">
    <source>
        <dbReference type="EMBL" id="MCZ0726010.1"/>
    </source>
</evidence>
<dbReference type="GO" id="GO:0032259">
    <property type="term" value="P:methylation"/>
    <property type="evidence" value="ECO:0007669"/>
    <property type="project" value="UniProtKB-KW"/>
</dbReference>
<keyword evidence="1" id="KW-0808">Transferase</keyword>
<dbReference type="PANTHER" id="PTHR43861">
    <property type="entry name" value="TRANS-ACONITATE 2-METHYLTRANSFERASE-RELATED"/>
    <property type="match status" value="1"/>
</dbReference>
<dbReference type="CDD" id="cd02440">
    <property type="entry name" value="AdoMet_MTases"/>
    <property type="match status" value="1"/>
</dbReference>
<dbReference type="Proteomes" id="UP001146670">
    <property type="component" value="Unassembled WGS sequence"/>
</dbReference>
<dbReference type="Pfam" id="PF13649">
    <property type="entry name" value="Methyltransf_25"/>
    <property type="match status" value="1"/>
</dbReference>
<reference evidence="3" key="1">
    <citation type="submission" date="2022-12" db="EMBL/GenBank/DDBJ databases">
        <title>Description and comparative metabolic analysis of Aerococcus sp. nov., isolated from the feces of a pig.</title>
        <authorList>
            <person name="Chang Y.-H."/>
        </authorList>
    </citation>
    <scope>NUCLEOTIDE SEQUENCE</scope>
    <source>
        <strain evidence="3">YH-aer222</strain>
    </source>
</reference>
<evidence type="ECO:0000256" key="1">
    <source>
        <dbReference type="ARBA" id="ARBA00022679"/>
    </source>
</evidence>
<dbReference type="RefSeq" id="WP_268752338.1">
    <property type="nucleotide sequence ID" value="NZ_JAPRFQ010000002.1"/>
</dbReference>
<sequence length="247" mass="28628">MAIYNRFSQVYCRLFDDSLYYQWLQFTQDQVEDLLNKEWVDLACGDGKLAIYAKEYGYKIQGLDASSEMIAQAKEIAKARATDINFSVADMQTFDIAGQSLDVVTLYCDSLLYITDSDQVEQIFSHIYDQLNSGGYFIFDIIHPNYVNEVYPGYSYVYEWDDVVFTWTSDQVRGVNTIDHNLNIFVEEETGLYQRHEEIHQQNVWPIADYQEALQKTGFNVLGITADFTHQPVTSTSKRVFFTCRKG</sequence>
<dbReference type="InterPro" id="IPR029063">
    <property type="entry name" value="SAM-dependent_MTases_sf"/>
</dbReference>
<organism evidence="3 4">
    <name type="scientific">Aerococcus kribbianus</name>
    <dbReference type="NCBI Taxonomy" id="2999064"/>
    <lineage>
        <taxon>Bacteria</taxon>
        <taxon>Bacillati</taxon>
        <taxon>Bacillota</taxon>
        <taxon>Bacilli</taxon>
        <taxon>Lactobacillales</taxon>
        <taxon>Aerococcaceae</taxon>
        <taxon>Aerococcus</taxon>
    </lineage>
</organism>
<dbReference type="AlphaFoldDB" id="A0A9X3FSR8"/>
<gene>
    <name evidence="3" type="ORF">OW157_05420</name>
</gene>
<accession>A0A9X3FSR8</accession>
<name>A0A9X3FSR8_9LACT</name>